<evidence type="ECO:0008006" key="4">
    <source>
        <dbReference type="Google" id="ProtNLM"/>
    </source>
</evidence>
<evidence type="ECO:0000313" key="2">
    <source>
        <dbReference type="EMBL" id="PAX06992.1"/>
    </source>
</evidence>
<reference evidence="3" key="1">
    <citation type="submission" date="2017-09" db="EMBL/GenBank/DDBJ databases">
        <authorList>
            <person name="Feng G."/>
            <person name="Zhu H."/>
        </authorList>
    </citation>
    <scope>NUCLEOTIDE SEQUENCE [LARGE SCALE GENOMIC DNA]</scope>
    <source>
        <strain evidence="3">1PNM-20</strain>
    </source>
</reference>
<feature type="region of interest" description="Disordered" evidence="1">
    <location>
        <begin position="1"/>
        <end position="24"/>
    </location>
</feature>
<keyword evidence="3" id="KW-1185">Reference proteome</keyword>
<gene>
    <name evidence="2" type="ORF">CKY28_13080</name>
</gene>
<dbReference type="InterPro" id="IPR029058">
    <property type="entry name" value="AB_hydrolase_fold"/>
</dbReference>
<accession>A0A2A2SCT7</accession>
<dbReference type="SUPFAM" id="SSF53474">
    <property type="entry name" value="alpha/beta-Hydrolases"/>
    <property type="match status" value="1"/>
</dbReference>
<organism evidence="2 3">
    <name type="scientific">Sphingomonas lenta</name>
    <dbReference type="NCBI Taxonomy" id="1141887"/>
    <lineage>
        <taxon>Bacteria</taxon>
        <taxon>Pseudomonadati</taxon>
        <taxon>Pseudomonadota</taxon>
        <taxon>Alphaproteobacteria</taxon>
        <taxon>Sphingomonadales</taxon>
        <taxon>Sphingomonadaceae</taxon>
        <taxon>Sphingomonas</taxon>
    </lineage>
</organism>
<sequence length="304" mass="31337">MLNAVDRSFISPGTSSTAAQPPRMDAAQAYRADWNVGAASAPTVALAAAPAAPAPGGGRSAAETHRNALLAADVYNHVPAPPAGTRVATPAELDRLGVTPGMLDVPSANYRARVYVTGAPGQERYTIAFRGSQEWGDWKANGQQFLGRDSVHYYNALRIGERIARSGAAVEFAGHSLGGGLAATAALASGRHADTFNAAGLSEATIGRARAIADAAGVRHGAVHNHRVPGEVLTAAQEGGDRVAGGLLGGIPGAVLADLPEAYGTQHDLPLVRPEGKNWFEARNPIDRHGMDWVLAGTAARAGR</sequence>
<dbReference type="AlphaFoldDB" id="A0A2A2SCT7"/>
<dbReference type="Proteomes" id="UP000218151">
    <property type="component" value="Unassembled WGS sequence"/>
</dbReference>
<dbReference type="Pfam" id="PF26363">
    <property type="entry name" value="Phospholipase-like"/>
    <property type="match status" value="1"/>
</dbReference>
<evidence type="ECO:0000256" key="1">
    <source>
        <dbReference type="SAM" id="MobiDB-lite"/>
    </source>
</evidence>
<proteinExistence type="predicted"/>
<comment type="caution">
    <text evidence="2">The sequence shown here is derived from an EMBL/GenBank/DDBJ whole genome shotgun (WGS) entry which is preliminary data.</text>
</comment>
<evidence type="ECO:0000313" key="3">
    <source>
        <dbReference type="Proteomes" id="UP000218151"/>
    </source>
</evidence>
<protein>
    <recommendedName>
        <fullName evidence="4">Phospholipase</fullName>
    </recommendedName>
</protein>
<dbReference type="EMBL" id="NSLI01000004">
    <property type="protein sequence ID" value="PAX06992.1"/>
    <property type="molecule type" value="Genomic_DNA"/>
</dbReference>
<name>A0A2A2SCT7_9SPHN</name>